<name>A0A8H8WYW0_9HYPH</name>
<dbReference type="Pfam" id="PF13683">
    <property type="entry name" value="rve_3"/>
    <property type="match status" value="1"/>
</dbReference>
<dbReference type="GO" id="GO:0015074">
    <property type="term" value="P:DNA integration"/>
    <property type="evidence" value="ECO:0007669"/>
    <property type="project" value="InterPro"/>
</dbReference>
<evidence type="ECO:0000313" key="3">
    <source>
        <dbReference type="Proteomes" id="UP000663508"/>
    </source>
</evidence>
<gene>
    <name evidence="2" type="ORF">mvi_51830</name>
</gene>
<feature type="domain" description="Integrase catalytic" evidence="1">
    <location>
        <begin position="1"/>
        <end position="23"/>
    </location>
</feature>
<reference evidence="2" key="1">
    <citation type="submission" date="2020-11" db="EMBL/GenBank/DDBJ databases">
        <title>Complete genome sequence of a novel pathogenic Methylobacterium strain isolated from rice in Vietnam.</title>
        <authorList>
            <person name="Lai K."/>
            <person name="Okazaki S."/>
            <person name="Higashi K."/>
            <person name="Mori H."/>
            <person name="Toyoda A."/>
            <person name="Kurokawa K."/>
        </authorList>
    </citation>
    <scope>NUCLEOTIDE SEQUENCE</scope>
    <source>
        <strain evidence="2">VL1</strain>
    </source>
</reference>
<sequence length="57" mass="6440">MIESWRRHYNGMRPHASLGYRPPAPEVFVPALSAWPAALTRPAPPAKLLVEQRPTLH</sequence>
<dbReference type="Proteomes" id="UP000663508">
    <property type="component" value="Chromosome"/>
</dbReference>
<dbReference type="AlphaFoldDB" id="A0A8H8WYW0"/>
<accession>A0A8H8WYW0</accession>
<dbReference type="InterPro" id="IPR001584">
    <property type="entry name" value="Integrase_cat-core"/>
</dbReference>
<dbReference type="EMBL" id="AP024145">
    <property type="protein sequence ID" value="BCM86722.1"/>
    <property type="molecule type" value="Genomic_DNA"/>
</dbReference>
<dbReference type="KEGG" id="mind:mvi_51830"/>
<protein>
    <recommendedName>
        <fullName evidence="1">Integrase catalytic domain-containing protein</fullName>
    </recommendedName>
</protein>
<evidence type="ECO:0000259" key="1">
    <source>
        <dbReference type="Pfam" id="PF13683"/>
    </source>
</evidence>
<proteinExistence type="predicted"/>
<organism evidence="2 3">
    <name type="scientific">Methylobacterium indicum</name>
    <dbReference type="NCBI Taxonomy" id="1775910"/>
    <lineage>
        <taxon>Bacteria</taxon>
        <taxon>Pseudomonadati</taxon>
        <taxon>Pseudomonadota</taxon>
        <taxon>Alphaproteobacteria</taxon>
        <taxon>Hyphomicrobiales</taxon>
        <taxon>Methylobacteriaceae</taxon>
        <taxon>Methylobacterium</taxon>
    </lineage>
</organism>
<evidence type="ECO:0000313" key="2">
    <source>
        <dbReference type="EMBL" id="BCM86722.1"/>
    </source>
</evidence>